<reference evidence="1 2" key="1">
    <citation type="submission" date="2019-08" db="EMBL/GenBank/DDBJ databases">
        <authorList>
            <person name="Shi S."/>
        </authorList>
    </citation>
    <scope>NUCLEOTIDE SEQUENCE [LARGE SCALE GENOMIC DNA]</scope>
    <source>
        <strain evidence="1 2">GY10130</strain>
    </source>
</reference>
<gene>
    <name evidence="1" type="ORF">FVR03_00910</name>
</gene>
<dbReference type="OrthoDB" id="893392at2"/>
<evidence type="ECO:0000313" key="1">
    <source>
        <dbReference type="EMBL" id="TXK52649.1"/>
    </source>
</evidence>
<protein>
    <submittedName>
        <fullName evidence="1">Uncharacterized protein</fullName>
    </submittedName>
</protein>
<dbReference type="RefSeq" id="WP_147919875.1">
    <property type="nucleotide sequence ID" value="NZ_VRTY01000002.1"/>
</dbReference>
<name>A0A5C8KDH4_9BACT</name>
<sequence>MRLKGNILDIKTKRETKNQAIELYISKIAYVTHKKDGKYFQPFDFEDELDTPLVLTGDCLARLQNNLLEEGEYEFQVYDKEGDTYELNENKLLTITMMYDEEEQQPILSAITYEVILPNEEFKQLKAQRRKEKPGKKGKR</sequence>
<organism evidence="1 2">
    <name type="scientific">Pontibacter qinzhouensis</name>
    <dbReference type="NCBI Taxonomy" id="2603253"/>
    <lineage>
        <taxon>Bacteria</taxon>
        <taxon>Pseudomonadati</taxon>
        <taxon>Bacteroidota</taxon>
        <taxon>Cytophagia</taxon>
        <taxon>Cytophagales</taxon>
        <taxon>Hymenobacteraceae</taxon>
        <taxon>Pontibacter</taxon>
    </lineage>
</organism>
<dbReference type="AlphaFoldDB" id="A0A5C8KDH4"/>
<evidence type="ECO:0000313" key="2">
    <source>
        <dbReference type="Proteomes" id="UP000321926"/>
    </source>
</evidence>
<comment type="caution">
    <text evidence="1">The sequence shown here is derived from an EMBL/GenBank/DDBJ whole genome shotgun (WGS) entry which is preliminary data.</text>
</comment>
<proteinExistence type="predicted"/>
<accession>A0A5C8KDH4</accession>
<keyword evidence="2" id="KW-1185">Reference proteome</keyword>
<dbReference type="EMBL" id="VRTY01000002">
    <property type="protein sequence ID" value="TXK52649.1"/>
    <property type="molecule type" value="Genomic_DNA"/>
</dbReference>
<dbReference type="Proteomes" id="UP000321926">
    <property type="component" value="Unassembled WGS sequence"/>
</dbReference>